<dbReference type="RefSeq" id="XP_021859911.1">
    <property type="nucleotide sequence ID" value="XM_022004219.2"/>
</dbReference>
<dbReference type="AlphaFoldDB" id="A0A9R0J298"/>
<feature type="region of interest" description="Disordered" evidence="6">
    <location>
        <begin position="275"/>
        <end position="341"/>
    </location>
</feature>
<proteinExistence type="inferred from homology"/>
<name>A0A9R0J298_SPIOL</name>
<accession>A0A9R0J298</accession>
<comment type="similarity">
    <text evidence="1 5">Belongs to the Frigida family.</text>
</comment>
<feature type="compositionally biased region" description="Polar residues" evidence="6">
    <location>
        <begin position="280"/>
        <end position="297"/>
    </location>
</feature>
<organism evidence="7 8">
    <name type="scientific">Spinacia oleracea</name>
    <name type="common">Spinach</name>
    <dbReference type="NCBI Taxonomy" id="3562"/>
    <lineage>
        <taxon>Eukaryota</taxon>
        <taxon>Viridiplantae</taxon>
        <taxon>Streptophyta</taxon>
        <taxon>Embryophyta</taxon>
        <taxon>Tracheophyta</taxon>
        <taxon>Spermatophyta</taxon>
        <taxon>Magnoliopsida</taxon>
        <taxon>eudicotyledons</taxon>
        <taxon>Gunneridae</taxon>
        <taxon>Pentapetalae</taxon>
        <taxon>Caryophyllales</taxon>
        <taxon>Chenopodiaceae</taxon>
        <taxon>Chenopodioideae</taxon>
        <taxon>Anserineae</taxon>
        <taxon>Spinacia</taxon>
    </lineage>
</organism>
<evidence type="ECO:0000256" key="1">
    <source>
        <dbReference type="ARBA" id="ARBA00008956"/>
    </source>
</evidence>
<reference evidence="7" key="1">
    <citation type="journal article" date="2021" name="Nat. Commun.">
        <title>Genomic analyses provide insights into spinach domestication and the genetic basis of agronomic traits.</title>
        <authorList>
            <person name="Cai X."/>
            <person name="Sun X."/>
            <person name="Xu C."/>
            <person name="Sun H."/>
            <person name="Wang X."/>
            <person name="Ge C."/>
            <person name="Zhang Z."/>
            <person name="Wang Q."/>
            <person name="Fei Z."/>
            <person name="Jiao C."/>
            <person name="Wang Q."/>
        </authorList>
    </citation>
    <scope>NUCLEOTIDE SEQUENCE [LARGE SCALE GENOMIC DNA]</scope>
    <source>
        <strain evidence="7">cv. Varoflay</strain>
    </source>
</reference>
<dbReference type="PANTHER" id="PTHR31791:SF47">
    <property type="entry name" value="INACTIVE FRIGIDA-LIKE PROTEIN 2"/>
    <property type="match status" value="1"/>
</dbReference>
<reference evidence="8" key="2">
    <citation type="submission" date="2025-08" db="UniProtKB">
        <authorList>
            <consortium name="RefSeq"/>
        </authorList>
    </citation>
    <scope>IDENTIFICATION</scope>
    <source>
        <tissue evidence="8">Leaf</tissue>
    </source>
</reference>
<dbReference type="GO" id="GO:0009908">
    <property type="term" value="P:flower development"/>
    <property type="evidence" value="ECO:0007669"/>
    <property type="project" value="UniProtKB-KW"/>
</dbReference>
<evidence type="ECO:0000313" key="8">
    <source>
        <dbReference type="RefSeq" id="XP_021859911.1"/>
    </source>
</evidence>
<evidence type="ECO:0000256" key="6">
    <source>
        <dbReference type="SAM" id="MobiDB-lite"/>
    </source>
</evidence>
<dbReference type="PANTHER" id="PTHR31791">
    <property type="entry name" value="FRIGIDA-LIKE PROTEIN 3-RELATED"/>
    <property type="match status" value="1"/>
</dbReference>
<keyword evidence="3 5" id="KW-0221">Differentiation</keyword>
<evidence type="ECO:0000256" key="2">
    <source>
        <dbReference type="ARBA" id="ARBA00022473"/>
    </source>
</evidence>
<keyword evidence="7" id="KW-1185">Reference proteome</keyword>
<dbReference type="GO" id="GO:0030154">
    <property type="term" value="P:cell differentiation"/>
    <property type="evidence" value="ECO:0007669"/>
    <property type="project" value="UniProtKB-KW"/>
</dbReference>
<dbReference type="OrthoDB" id="343216at2759"/>
<keyword evidence="4 5" id="KW-0287">Flowering</keyword>
<evidence type="ECO:0000256" key="3">
    <source>
        <dbReference type="ARBA" id="ARBA00022782"/>
    </source>
</evidence>
<protein>
    <recommendedName>
        <fullName evidence="5">FRIGIDA-like protein</fullName>
    </recommendedName>
</protein>
<keyword evidence="2 5" id="KW-0217">Developmental protein</keyword>
<evidence type="ECO:0000256" key="4">
    <source>
        <dbReference type="ARBA" id="ARBA00023089"/>
    </source>
</evidence>
<dbReference type="InterPro" id="IPR012474">
    <property type="entry name" value="Frigida"/>
</dbReference>
<dbReference type="Proteomes" id="UP000813463">
    <property type="component" value="Chromosome 4"/>
</dbReference>
<dbReference type="KEGG" id="soe:110799015"/>
<evidence type="ECO:0000313" key="7">
    <source>
        <dbReference type="Proteomes" id="UP000813463"/>
    </source>
</evidence>
<gene>
    <name evidence="8" type="primary">LOC110799015</name>
</gene>
<sequence>MTEQFKGLELKEKELNERIRYLEIKEKGTRMTLKKIIDCVHRFVPDPAYLVLKMIRCLYGLLKSGSVSKEFYSSNCIALSKTVMNKTSLGVSVRNDAMKFSIVWKCFLIKQGDDTDPMDVFSFLFFLGSFGLKSLCDKLELLTLFGELYIKTEVPFSGQDNLLRHMFGSEKKFSGHIQYLIKWEKHIIAVAFICIFEMEDTFPPVPLLKTCLKGIRKRAREMVKKGSDAATKNDAISMELSSLTTVLKCISKFKLESSFSPAPLELRVNQLEKEMEENTNAESSLTGKDNLSNSENKGSGVALPDIDQPHLVIRKKHALSSIESQNQGKRLKVDGSHRSIS</sequence>
<dbReference type="GeneID" id="110799015"/>
<dbReference type="Pfam" id="PF07899">
    <property type="entry name" value="Frigida"/>
    <property type="match status" value="1"/>
</dbReference>
<evidence type="ECO:0000256" key="5">
    <source>
        <dbReference type="RuleBase" id="RU364012"/>
    </source>
</evidence>
<feature type="compositionally biased region" description="Basic and acidic residues" evidence="6">
    <location>
        <begin position="331"/>
        <end position="341"/>
    </location>
</feature>